<feature type="transmembrane region" description="Helical" evidence="1">
    <location>
        <begin position="6"/>
        <end position="23"/>
    </location>
</feature>
<evidence type="ECO:0000256" key="1">
    <source>
        <dbReference type="SAM" id="Phobius"/>
    </source>
</evidence>
<proteinExistence type="predicted"/>
<gene>
    <name evidence="2" type="ORF">KAOT1_00980</name>
</gene>
<reference evidence="2 3" key="1">
    <citation type="journal article" date="2011" name="J. Bacteriol.">
        <title>Genome sequence of the algicidal bacterium Kordia algicida OT-1.</title>
        <authorList>
            <person name="Lee H.S."/>
            <person name="Kang S.G."/>
            <person name="Kwon K.K."/>
            <person name="Lee J.H."/>
            <person name="Kim S.J."/>
        </authorList>
    </citation>
    <scope>NUCLEOTIDE SEQUENCE [LARGE SCALE GENOMIC DNA]</scope>
    <source>
        <strain evidence="2 3">OT-1</strain>
    </source>
</reference>
<evidence type="ECO:0000313" key="3">
    <source>
        <dbReference type="Proteomes" id="UP000002945"/>
    </source>
</evidence>
<dbReference type="NCBIfam" id="TIGR01167">
    <property type="entry name" value="LPXTG_anchor"/>
    <property type="match status" value="1"/>
</dbReference>
<keyword evidence="1" id="KW-0812">Transmembrane</keyword>
<name>A9E873_9FLAO</name>
<comment type="caution">
    <text evidence="2">The sequence shown here is derived from an EMBL/GenBank/DDBJ whole genome shotgun (WGS) entry which is preliminary data.</text>
</comment>
<organism evidence="2 3">
    <name type="scientific">Kordia algicida OT-1</name>
    <dbReference type="NCBI Taxonomy" id="391587"/>
    <lineage>
        <taxon>Bacteria</taxon>
        <taxon>Pseudomonadati</taxon>
        <taxon>Bacteroidota</taxon>
        <taxon>Flavobacteriia</taxon>
        <taxon>Flavobacteriales</taxon>
        <taxon>Flavobacteriaceae</taxon>
        <taxon>Kordia</taxon>
    </lineage>
</organism>
<dbReference type="HOGENOM" id="CLU_3417998_0_0_10"/>
<dbReference type="Proteomes" id="UP000002945">
    <property type="component" value="Unassembled WGS sequence"/>
</dbReference>
<evidence type="ECO:0000313" key="2">
    <source>
        <dbReference type="EMBL" id="EDP94757.1"/>
    </source>
</evidence>
<sequence length="26" mass="2602">DNNNAYIAIGFGVVALLVGLIAGKKA</sequence>
<dbReference type="AlphaFoldDB" id="A9E873"/>
<keyword evidence="1" id="KW-0472">Membrane</keyword>
<dbReference type="EMBL" id="ABIB01000013">
    <property type="protein sequence ID" value="EDP94757.1"/>
    <property type="molecule type" value="Genomic_DNA"/>
</dbReference>
<accession>A9E873</accession>
<dbReference type="STRING" id="391587.KAOT1_00980"/>
<keyword evidence="1" id="KW-1133">Transmembrane helix</keyword>
<feature type="non-terminal residue" evidence="2">
    <location>
        <position position="1"/>
    </location>
</feature>
<keyword evidence="3" id="KW-1185">Reference proteome</keyword>
<protein>
    <submittedName>
        <fullName evidence="2">Uncharacterized protein</fullName>
    </submittedName>
</protein>